<proteinExistence type="predicted"/>
<dbReference type="InterPro" id="IPR045389">
    <property type="entry name" value="DUF6522"/>
</dbReference>
<dbReference type="Pfam" id="PF20132">
    <property type="entry name" value="DUF6522"/>
    <property type="match status" value="1"/>
</dbReference>
<keyword evidence="2" id="KW-1185">Reference proteome</keyword>
<name>A0A5C4MLE2_9RHOB</name>
<reference evidence="1 2" key="1">
    <citation type="submission" date="2019-06" db="EMBL/GenBank/DDBJ databases">
        <title>YIM 131921 draft genome.</title>
        <authorList>
            <person name="Jiang L."/>
        </authorList>
    </citation>
    <scope>NUCLEOTIDE SEQUENCE [LARGE SCALE GENOMIC DNA]</scope>
    <source>
        <strain evidence="1 2">YIM 131921</strain>
    </source>
</reference>
<protein>
    <submittedName>
        <fullName evidence="1">Uncharacterized protein</fullName>
    </submittedName>
</protein>
<evidence type="ECO:0000313" key="1">
    <source>
        <dbReference type="EMBL" id="TNC44168.1"/>
    </source>
</evidence>
<organism evidence="1 2">
    <name type="scientific">Rubellimicrobium rubrum</name>
    <dbReference type="NCBI Taxonomy" id="2585369"/>
    <lineage>
        <taxon>Bacteria</taxon>
        <taxon>Pseudomonadati</taxon>
        <taxon>Pseudomonadota</taxon>
        <taxon>Alphaproteobacteria</taxon>
        <taxon>Rhodobacterales</taxon>
        <taxon>Roseobacteraceae</taxon>
        <taxon>Rubellimicrobium</taxon>
    </lineage>
</organism>
<dbReference type="RefSeq" id="WP_139079059.1">
    <property type="nucleotide sequence ID" value="NZ_VDFU01000059.1"/>
</dbReference>
<dbReference type="Proteomes" id="UP000305887">
    <property type="component" value="Unassembled WGS sequence"/>
</dbReference>
<dbReference type="AlphaFoldDB" id="A0A5C4MLE2"/>
<dbReference type="EMBL" id="VDFU01000059">
    <property type="protein sequence ID" value="TNC44168.1"/>
    <property type="molecule type" value="Genomic_DNA"/>
</dbReference>
<comment type="caution">
    <text evidence="1">The sequence shown here is derived from an EMBL/GenBank/DDBJ whole genome shotgun (WGS) entry which is preliminary data.</text>
</comment>
<evidence type="ECO:0000313" key="2">
    <source>
        <dbReference type="Proteomes" id="UP000305887"/>
    </source>
</evidence>
<accession>A0A5C4MLE2</accession>
<dbReference type="OrthoDB" id="8238457at2"/>
<gene>
    <name evidence="1" type="ORF">FHG66_20765</name>
</gene>
<sequence>MRLEPTPEGGFVIDAQDLGPLLGVDAAQVPDLMREGHLTRRFERGEGEDLGRFRLTFRYGTVTVRLVLTADGTVIEQSRILGAVPS</sequence>